<comment type="caution">
    <text evidence="3">The sequence shown here is derived from an EMBL/GenBank/DDBJ whole genome shotgun (WGS) entry which is preliminary data.</text>
</comment>
<keyword evidence="1" id="KW-1133">Transmembrane helix</keyword>
<gene>
    <name evidence="3" type="ORF">CBF30_07475</name>
</gene>
<feature type="transmembrane region" description="Helical" evidence="1">
    <location>
        <begin position="328"/>
        <end position="353"/>
    </location>
</feature>
<feature type="domain" description="Mga helix-turn-helix" evidence="2">
    <location>
        <begin position="87"/>
        <end position="164"/>
    </location>
</feature>
<dbReference type="AlphaFoldDB" id="A0A430AGS8"/>
<accession>A0A430AGS8</accession>
<evidence type="ECO:0000313" key="4">
    <source>
        <dbReference type="Proteomes" id="UP000288669"/>
    </source>
</evidence>
<keyword evidence="1" id="KW-0812">Transmembrane</keyword>
<evidence type="ECO:0000313" key="3">
    <source>
        <dbReference type="EMBL" id="RSU07088.1"/>
    </source>
</evidence>
<dbReference type="RefSeq" id="WP_126824554.1">
    <property type="nucleotide sequence ID" value="NZ_JBHLWU010000002.1"/>
</dbReference>
<evidence type="ECO:0000259" key="2">
    <source>
        <dbReference type="Pfam" id="PF05043"/>
    </source>
</evidence>
<dbReference type="Pfam" id="PF05043">
    <property type="entry name" value="Mga"/>
    <property type="match status" value="1"/>
</dbReference>
<keyword evidence="1" id="KW-0472">Membrane</keyword>
<dbReference type="Proteomes" id="UP000288669">
    <property type="component" value="Unassembled WGS sequence"/>
</dbReference>
<dbReference type="OrthoDB" id="2194511at2"/>
<proteinExistence type="predicted"/>
<dbReference type="EMBL" id="NGJZ01000002">
    <property type="protein sequence ID" value="RSU07088.1"/>
    <property type="molecule type" value="Genomic_DNA"/>
</dbReference>
<sequence length="492" mass="57521">MLPNYLKRELSILFFVINKKQTTADEISQSLNFSKRIVKENLLIINKHFTEYLSIENFILSKKTGIITVRPELRTNAVSYAYHLKLFLLKNNVLFNYCVLLVTSDTIEKSQILEKLFISPSYLHKLTQRLNTFFDPFDFKIIRANHLYSLEGNEMNIRLFTYLFLQDSFQDLEWPFPTISIESLHNKVPKELLEEAFKRPHTKNRTMDIISAVLQIRISKNHYVHPPKSIAIQTFFTLVQDSFDITVPFQKWYSSPIPETDKKVEIQYLNFLSHIFISDIVPKKEKIKLGKLFLGHDHSFCTLSRDILLSSIHIENFAVAKEHQYLCMYYLTFLNAFYFLVGNAIYPIISLFIPSPTFHLHIQSKYLTAITDKIAPIVDNVDHRTLIATALYTLFTSKKSAQIKIYLQMIKDFTASYFIENRLLSLYNPSSVIITDDYSLADIIVTDTLERGDPSKKVFYLDSVNNKESWQELIHLIQQSYLEQQGLQNEIN</sequence>
<reference evidence="3 4" key="1">
    <citation type="submission" date="2017-05" db="EMBL/GenBank/DDBJ databases">
        <title>Vagococcus spp. assemblies.</title>
        <authorList>
            <person name="Gulvik C.A."/>
        </authorList>
    </citation>
    <scope>NUCLEOTIDE SEQUENCE [LARGE SCALE GENOMIC DNA]</scope>
    <source>
        <strain evidence="3 4">DSM 24756</strain>
    </source>
</reference>
<protein>
    <recommendedName>
        <fullName evidence="2">Mga helix-turn-helix domain-containing protein</fullName>
    </recommendedName>
</protein>
<organism evidence="3 4">
    <name type="scientific">Vagococcus entomophilus</name>
    <dbReference type="NCBI Taxonomy" id="1160095"/>
    <lineage>
        <taxon>Bacteria</taxon>
        <taxon>Bacillati</taxon>
        <taxon>Bacillota</taxon>
        <taxon>Bacilli</taxon>
        <taxon>Lactobacillales</taxon>
        <taxon>Enterococcaceae</taxon>
        <taxon>Vagococcus</taxon>
    </lineage>
</organism>
<keyword evidence="4" id="KW-1185">Reference proteome</keyword>
<name>A0A430AGS8_9ENTE</name>
<evidence type="ECO:0000256" key="1">
    <source>
        <dbReference type="SAM" id="Phobius"/>
    </source>
</evidence>
<dbReference type="InterPro" id="IPR007737">
    <property type="entry name" value="Mga_HTH"/>
</dbReference>